<dbReference type="InterPro" id="IPR027417">
    <property type="entry name" value="P-loop_NTPase"/>
</dbReference>
<dbReference type="Gene3D" id="3.40.50.300">
    <property type="entry name" value="P-loop containing nucleotide triphosphate hydrolases"/>
    <property type="match status" value="1"/>
</dbReference>
<dbReference type="Gene3D" id="3.40.50.10810">
    <property type="entry name" value="Tandem AAA-ATPase domain"/>
    <property type="match status" value="1"/>
</dbReference>
<dbReference type="PROSITE" id="PS51194">
    <property type="entry name" value="HELICASE_CTER"/>
    <property type="match status" value="1"/>
</dbReference>
<dbReference type="EMBL" id="QUMX01000006">
    <property type="protein sequence ID" value="REG53313.1"/>
    <property type="molecule type" value="Genomic_DNA"/>
</dbReference>
<dbReference type="InterPro" id="IPR000330">
    <property type="entry name" value="SNF2_N"/>
</dbReference>
<dbReference type="AlphaFoldDB" id="A0AAQ0KN65"/>
<accession>A0AAQ0KN65</accession>
<name>A0AAQ0KN65_PARVE</name>
<dbReference type="GO" id="GO:0016787">
    <property type="term" value="F:hydrolase activity"/>
    <property type="evidence" value="ECO:0007669"/>
    <property type="project" value="UniProtKB-KW"/>
</dbReference>
<keyword evidence="4" id="KW-0347">Helicase</keyword>
<keyword evidence="1" id="KW-0378">Hydrolase</keyword>
<evidence type="ECO:0000259" key="3">
    <source>
        <dbReference type="PROSITE" id="PS51194"/>
    </source>
</evidence>
<dbReference type="SUPFAM" id="SSF52540">
    <property type="entry name" value="P-loop containing nucleoside triphosphate hydrolases"/>
    <property type="match status" value="2"/>
</dbReference>
<dbReference type="GO" id="GO:0005524">
    <property type="term" value="F:ATP binding"/>
    <property type="evidence" value="ECO:0007669"/>
    <property type="project" value="InterPro"/>
</dbReference>
<dbReference type="CDD" id="cd18793">
    <property type="entry name" value="SF2_C_SNF"/>
    <property type="match status" value="1"/>
</dbReference>
<feature type="domain" description="Helicase C-terminal" evidence="3">
    <location>
        <begin position="343"/>
        <end position="510"/>
    </location>
</feature>
<gene>
    <name evidence="4" type="ORF">ATH84_100654</name>
</gene>
<comment type="caution">
    <text evidence="4">The sequence shown here is derived from an EMBL/GenBank/DDBJ whole genome shotgun (WGS) entry which is preliminary data.</text>
</comment>
<dbReference type="GO" id="GO:0004386">
    <property type="term" value="F:helicase activity"/>
    <property type="evidence" value="ECO:0007669"/>
    <property type="project" value="UniProtKB-KW"/>
</dbReference>
<dbReference type="InterPro" id="IPR001650">
    <property type="entry name" value="Helicase_C-like"/>
</dbReference>
<keyword evidence="4" id="KW-0547">Nucleotide-binding</keyword>
<evidence type="ECO:0000259" key="2">
    <source>
        <dbReference type="PROSITE" id="PS51192"/>
    </source>
</evidence>
<proteinExistence type="predicted"/>
<dbReference type="InterPro" id="IPR014001">
    <property type="entry name" value="Helicase_ATP-bd"/>
</dbReference>
<dbReference type="Proteomes" id="UP000256794">
    <property type="component" value="Unassembled WGS sequence"/>
</dbReference>
<dbReference type="InterPro" id="IPR049730">
    <property type="entry name" value="SNF2/RAD54-like_C"/>
</dbReference>
<keyword evidence="5" id="KW-1185">Reference proteome</keyword>
<keyword evidence="4" id="KW-0067">ATP-binding</keyword>
<feature type="domain" description="Helicase ATP-binding" evidence="2">
    <location>
        <begin position="44"/>
        <end position="196"/>
    </location>
</feature>
<evidence type="ECO:0000256" key="1">
    <source>
        <dbReference type="ARBA" id="ARBA00022801"/>
    </source>
</evidence>
<dbReference type="Pfam" id="PF00176">
    <property type="entry name" value="SNF2-rel_dom"/>
    <property type="match status" value="1"/>
</dbReference>
<evidence type="ECO:0000313" key="4">
    <source>
        <dbReference type="EMBL" id="REG53313.1"/>
    </source>
</evidence>
<protein>
    <submittedName>
        <fullName evidence="4">ERCC4-related helicase</fullName>
    </submittedName>
</protein>
<dbReference type="PROSITE" id="PS51192">
    <property type="entry name" value="HELICASE_ATP_BIND_1"/>
    <property type="match status" value="1"/>
</dbReference>
<organism evidence="4 5">
    <name type="scientific">Paracoccus versutus</name>
    <name type="common">Thiobacillus versutus</name>
    <dbReference type="NCBI Taxonomy" id="34007"/>
    <lineage>
        <taxon>Bacteria</taxon>
        <taxon>Pseudomonadati</taxon>
        <taxon>Pseudomonadota</taxon>
        <taxon>Alphaproteobacteria</taxon>
        <taxon>Rhodobacterales</taxon>
        <taxon>Paracoccaceae</taxon>
        <taxon>Paracoccus</taxon>
    </lineage>
</organism>
<dbReference type="SMART" id="SM00487">
    <property type="entry name" value="DEXDc"/>
    <property type="match status" value="1"/>
</dbReference>
<dbReference type="RefSeq" id="WP_084196756.1">
    <property type="nucleotide sequence ID" value="NZ_CP035287.1"/>
</dbReference>
<dbReference type="PANTHER" id="PTHR45766:SF6">
    <property type="entry name" value="SWI_SNF-RELATED MATRIX-ASSOCIATED ACTIN-DEPENDENT REGULATOR OF CHROMATIN SUBFAMILY A-LIKE PROTEIN 1"/>
    <property type="match status" value="1"/>
</dbReference>
<dbReference type="Pfam" id="PF00271">
    <property type="entry name" value="Helicase_C"/>
    <property type="match status" value="1"/>
</dbReference>
<sequence length="957" mass="106295">MSDFNRLLLNLHAEARRCDRDQALLGALGVGAFAYPHQLDSVHRMLTASACRWLLADEVGLGKTVQAIMVMRALAAQSSRLLNVALVVPDDLVEQWEKELLARGHAIAIEAGESGGPNSNLLMRLIRPSRIVAGGKIAADKIDMLLVDEFTKLQVAVRNELIAAARTIPHVIAMTATPALHQVRTRGELMELLEPEAARIARAEGRNVLDVLSEREQAAFDRFRGELADAARRRAVEDSYGLYRRLIRTQRTDYPDTLPQRRYQPIRVAPTDGDVQRAKATRAYLEAAEAAGLDYRRDALLQVAGRSPQSLRERLSTLKRTQAVADAWRRIETVLRDEPGDAKLDALVDHVREVRAMKPDARIVIVAEDNPTTDYLHDALTRLVDAKVARKRRVMRAAEELEVQVAMLKDALEDFVNGEANILIAALDAREGHNLQFADEIIFFALPWSPPDIQQWIGRIDRLGTRGVPSSRTIAITPIVTENSIEARILEVLEATKVFERSEVWDDSEWEAISKAINAAAEGDRGATWSDATSYARNLGETANDWLKSTKLPPSPRTTIAEKRAAGLRNRDYACPLTAEAEDRKLNWFQSRERGLDVLLNLAREEYFDIRSGKDGQQSFKTIWYRGDGREPELALPDIDNRSSWHRQAFITKRAAIECPPNTYVEQKDGQKRRLHFLDHGCSLHDQLIDALIRKPISSDLTTEFVVEFPSGHPILSWKGRRLFIAVAVLDLSSALAPDLDAIIGPIDRQASKPEQDARNTALRSLEASLAADRRWLLDRCPPMFLMSVFVENMGSFSPAMATASAILDPSHDRLRGRQLSRRRTSLAEPQIAEARAAAQADLQKRGSEALGRALVSINGAVDTRLFAVDADAVQHVEAARAELASAEALDQKLVFNQAAVRGAKLAVEFNERASAARKAWLTGAAGSVSKAATLSKRRYFWVVPRAMSEESLGASQ</sequence>
<evidence type="ECO:0000313" key="5">
    <source>
        <dbReference type="Proteomes" id="UP000256794"/>
    </source>
</evidence>
<reference evidence="4 5" key="1">
    <citation type="submission" date="2018-08" db="EMBL/GenBank/DDBJ databases">
        <title>Genomic Encyclopedia of Archaeal and Bacterial Type Strains, Phase II (KMG-II): from individual species to whole genera.</title>
        <authorList>
            <person name="Goeker M."/>
        </authorList>
    </citation>
    <scope>NUCLEOTIDE SEQUENCE [LARGE SCALE GENOMIC DNA]</scope>
    <source>
        <strain evidence="4 5">DSM 582</strain>
    </source>
</reference>
<dbReference type="PANTHER" id="PTHR45766">
    <property type="entry name" value="DNA ANNEALING HELICASE AND ENDONUCLEASE ZRANB3 FAMILY MEMBER"/>
    <property type="match status" value="1"/>
</dbReference>
<dbReference type="InterPro" id="IPR038718">
    <property type="entry name" value="SNF2-like_sf"/>
</dbReference>